<evidence type="ECO:0000313" key="2">
    <source>
        <dbReference type="WBParaSite" id="sdigi.contig278.g6985.t1"/>
    </source>
</evidence>
<accession>A0A915PV08</accession>
<evidence type="ECO:0000313" key="1">
    <source>
        <dbReference type="Proteomes" id="UP000887581"/>
    </source>
</evidence>
<dbReference type="WBParaSite" id="sdigi.contig278.g6985.t1">
    <property type="protein sequence ID" value="sdigi.contig278.g6985.t1"/>
    <property type="gene ID" value="sdigi.contig278.g6985"/>
</dbReference>
<keyword evidence="1" id="KW-1185">Reference proteome</keyword>
<dbReference type="Proteomes" id="UP000887581">
    <property type="component" value="Unplaced"/>
</dbReference>
<proteinExistence type="predicted"/>
<reference evidence="2" key="1">
    <citation type="submission" date="2022-11" db="UniProtKB">
        <authorList>
            <consortium name="WormBaseParasite"/>
        </authorList>
    </citation>
    <scope>IDENTIFICATION</scope>
</reference>
<name>A0A915PV08_9BILA</name>
<protein>
    <submittedName>
        <fullName evidence="2">Uncharacterized protein</fullName>
    </submittedName>
</protein>
<organism evidence="1 2">
    <name type="scientific">Setaria digitata</name>
    <dbReference type="NCBI Taxonomy" id="48799"/>
    <lineage>
        <taxon>Eukaryota</taxon>
        <taxon>Metazoa</taxon>
        <taxon>Ecdysozoa</taxon>
        <taxon>Nematoda</taxon>
        <taxon>Chromadorea</taxon>
        <taxon>Rhabditida</taxon>
        <taxon>Spirurina</taxon>
        <taxon>Spiruromorpha</taxon>
        <taxon>Filarioidea</taxon>
        <taxon>Setariidae</taxon>
        <taxon>Setaria</taxon>
    </lineage>
</organism>
<dbReference type="AlphaFoldDB" id="A0A915PV08"/>
<sequence>MDYNDCENIRQERSIRLEHLREKPTNADTDVQKGRWTTVQLECGNYDSTGAKGKKDYSITGIL</sequence>